<dbReference type="OrthoDB" id="9779041at2"/>
<evidence type="ECO:0000256" key="1">
    <source>
        <dbReference type="ARBA" id="ARBA00007637"/>
    </source>
</evidence>
<dbReference type="Gene3D" id="3.90.25.10">
    <property type="entry name" value="UDP-galactose 4-epimerase, domain 1"/>
    <property type="match status" value="1"/>
</dbReference>
<evidence type="ECO:0000313" key="5">
    <source>
        <dbReference type="Proteomes" id="UP000005387"/>
    </source>
</evidence>
<evidence type="ECO:0000256" key="2">
    <source>
        <dbReference type="SAM" id="MobiDB-lite"/>
    </source>
</evidence>
<accession>E0IFH5</accession>
<reference evidence="4 5" key="1">
    <citation type="submission" date="2010-07" db="EMBL/GenBank/DDBJ databases">
        <title>The draft genome of Paenibacillus curdlanolyticus YK9.</title>
        <authorList>
            <consortium name="US DOE Joint Genome Institute (JGI-PGF)"/>
            <person name="Lucas S."/>
            <person name="Copeland A."/>
            <person name="Lapidus A."/>
            <person name="Cheng J.-F."/>
            <person name="Bruce D."/>
            <person name="Goodwin L."/>
            <person name="Pitluck S."/>
            <person name="Land M.L."/>
            <person name="Hauser L."/>
            <person name="Chang Y.-J."/>
            <person name="Jeffries C."/>
            <person name="Anderson I.J."/>
            <person name="Johnson E."/>
            <person name="Loganathan U."/>
            <person name="Mulhopadhyay B."/>
            <person name="Kyrpides N."/>
            <person name="Woyke T.J."/>
        </authorList>
    </citation>
    <scope>NUCLEOTIDE SEQUENCE [LARGE SCALE GENOMIC DNA]</scope>
    <source>
        <strain evidence="4 5">YK9</strain>
    </source>
</reference>
<feature type="domain" description="NAD-dependent epimerase/dehydratase" evidence="3">
    <location>
        <begin position="7"/>
        <end position="252"/>
    </location>
</feature>
<protein>
    <submittedName>
        <fullName evidence="4">NAD-dependent epimerase/dehydratase</fullName>
    </submittedName>
</protein>
<dbReference type="Proteomes" id="UP000005387">
    <property type="component" value="Unassembled WGS sequence"/>
</dbReference>
<dbReference type="STRING" id="717606.PaecuDRAFT_4416"/>
<dbReference type="eggNOG" id="COG0451">
    <property type="taxonomic scope" value="Bacteria"/>
</dbReference>
<dbReference type="Gene3D" id="3.40.50.720">
    <property type="entry name" value="NAD(P)-binding Rossmann-like Domain"/>
    <property type="match status" value="1"/>
</dbReference>
<dbReference type="Pfam" id="PF01370">
    <property type="entry name" value="Epimerase"/>
    <property type="match status" value="1"/>
</dbReference>
<dbReference type="SUPFAM" id="SSF51735">
    <property type="entry name" value="NAD(P)-binding Rossmann-fold domains"/>
    <property type="match status" value="1"/>
</dbReference>
<gene>
    <name evidence="4" type="ORF">PaecuDRAFT_4416</name>
</gene>
<dbReference type="RefSeq" id="WP_006040399.1">
    <property type="nucleotide sequence ID" value="NZ_AEDD01000013.1"/>
</dbReference>
<organism evidence="4 5">
    <name type="scientific">Paenibacillus curdlanolyticus YK9</name>
    <dbReference type="NCBI Taxonomy" id="717606"/>
    <lineage>
        <taxon>Bacteria</taxon>
        <taxon>Bacillati</taxon>
        <taxon>Bacillota</taxon>
        <taxon>Bacilli</taxon>
        <taxon>Bacillales</taxon>
        <taxon>Paenibacillaceae</taxon>
        <taxon>Paenibacillus</taxon>
    </lineage>
</organism>
<evidence type="ECO:0000313" key="4">
    <source>
        <dbReference type="EMBL" id="EFM08951.1"/>
    </source>
</evidence>
<keyword evidence="5" id="KW-1185">Reference proteome</keyword>
<name>E0IFH5_9BACL</name>
<dbReference type="AlphaFoldDB" id="E0IFH5"/>
<dbReference type="PANTHER" id="PTHR43000">
    <property type="entry name" value="DTDP-D-GLUCOSE 4,6-DEHYDRATASE-RELATED"/>
    <property type="match status" value="1"/>
</dbReference>
<comment type="similarity">
    <text evidence="1">Belongs to the NAD(P)-dependent epimerase/dehydratase family.</text>
</comment>
<feature type="region of interest" description="Disordered" evidence="2">
    <location>
        <begin position="191"/>
        <end position="216"/>
    </location>
</feature>
<dbReference type="EMBL" id="AEDD01000013">
    <property type="protein sequence ID" value="EFM08951.1"/>
    <property type="molecule type" value="Genomic_DNA"/>
</dbReference>
<dbReference type="InterPro" id="IPR001509">
    <property type="entry name" value="Epimerase_deHydtase"/>
</dbReference>
<sequence length="328" mass="35188">MSSPRLLVTGAGGFCGEHAMTYFSQAGYEAVASVRQEYPAHSAAIACDWTDIAAAKRTVQTVEPDYVVHLAGLNAADRSWHDPAGYLLTNVMGTVHLLEAVRGLGRPCRVLVAGSMLRFELPAGDQAPEPTHPYSVSKTMQVLLAQCWPILYGMDVVIAEPSNLIGPGRSQGLCARLARYAAQAEALAQAEAAPNNSAATGDASSRGVTTRQLEPFRLSSRTEQRDYLDVRDAMAAYDLLLQQGAPGGVYPVASGRFVTLEQLAERFADLACCPLHFDIGQSTSPSPAPADTSRIRSLGWQPGFTLEQSLQDTLQDARARLLQKGDRG</sequence>
<proteinExistence type="inferred from homology"/>
<feature type="compositionally biased region" description="Polar residues" evidence="2">
    <location>
        <begin position="202"/>
        <end position="212"/>
    </location>
</feature>
<evidence type="ECO:0000259" key="3">
    <source>
        <dbReference type="Pfam" id="PF01370"/>
    </source>
</evidence>
<dbReference type="InterPro" id="IPR036291">
    <property type="entry name" value="NAD(P)-bd_dom_sf"/>
</dbReference>